<dbReference type="Gene3D" id="1.20.1530.20">
    <property type="match status" value="1"/>
</dbReference>
<name>A0A223S833_9ACTN</name>
<keyword evidence="3" id="KW-0050">Antiport</keyword>
<dbReference type="RefSeq" id="WP_017617918.1">
    <property type="nucleotide sequence ID" value="NZ_ANBG01000121.1"/>
</dbReference>
<evidence type="ECO:0000313" key="12">
    <source>
        <dbReference type="Proteomes" id="UP000215005"/>
    </source>
</evidence>
<dbReference type="PANTHER" id="PTHR32507:SF8">
    <property type="entry name" value="CNH1P"/>
    <property type="match status" value="1"/>
</dbReference>
<dbReference type="PANTHER" id="PTHR32507">
    <property type="entry name" value="NA(+)/H(+) ANTIPORTER 1"/>
    <property type="match status" value="1"/>
</dbReference>
<keyword evidence="7" id="KW-0406">Ion transport</keyword>
<evidence type="ECO:0000256" key="5">
    <source>
        <dbReference type="ARBA" id="ARBA00022692"/>
    </source>
</evidence>
<feature type="transmembrane region" description="Helical" evidence="9">
    <location>
        <begin position="334"/>
        <end position="354"/>
    </location>
</feature>
<sequence>MTDLLLLAGVVLGYALISGRTQGTPLTAPMVFVAAGLILGGGGVGALSGTATAPMVRILAEATLTLVLFTDAVRIELRVLRREYEFPLRLLGVGMPVGIAIGALLAWVIFPGLGLWAAALLAAVLIPTDAALSAAVISDQRLPVRIRQTVNVESGLNDGIALPIVMTLVAVAATTQGDIGSPSSWIGFAAQQIGFGALAGVALGAVGGWGLVRMDAAGWVSATYRRLFVLALAVAAYAGAEVVGGNGFVAAFVAGLAFGSVARPHCPAVHEFAEREGELLGMVTFTLFGAIIIGPRLGDITGPVLGYAVLSLAVVRTAAVAVAMIGARVRWETVAFFGWFGPRGLASILFALLVVEASGIAAADRIMLVTGVTVLLSVYAHGLTAAPWARGFARRAGTLAPSAPENLPMAEHHVRQR</sequence>
<evidence type="ECO:0000256" key="7">
    <source>
        <dbReference type="ARBA" id="ARBA00023065"/>
    </source>
</evidence>
<feature type="transmembrane region" description="Helical" evidence="9">
    <location>
        <begin position="88"/>
        <end position="110"/>
    </location>
</feature>
<dbReference type="Pfam" id="PF00999">
    <property type="entry name" value="Na_H_Exchanger"/>
    <property type="match status" value="1"/>
</dbReference>
<keyword evidence="5 9" id="KW-0812">Transmembrane</keyword>
<feature type="transmembrane region" description="Helical" evidence="9">
    <location>
        <begin position="159"/>
        <end position="177"/>
    </location>
</feature>
<dbReference type="EMBL" id="CP022753">
    <property type="protein sequence ID" value="ASU84267.1"/>
    <property type="molecule type" value="Genomic_DNA"/>
</dbReference>
<dbReference type="GO" id="GO:1902600">
    <property type="term" value="P:proton transmembrane transport"/>
    <property type="evidence" value="ECO:0007669"/>
    <property type="project" value="InterPro"/>
</dbReference>
<feature type="transmembrane region" description="Helical" evidence="9">
    <location>
        <begin position="116"/>
        <end position="138"/>
    </location>
</feature>
<dbReference type="OrthoDB" id="9810759at2"/>
<evidence type="ECO:0000259" key="10">
    <source>
        <dbReference type="Pfam" id="PF00999"/>
    </source>
</evidence>
<dbReference type="GO" id="GO:0005886">
    <property type="term" value="C:plasma membrane"/>
    <property type="evidence" value="ECO:0007669"/>
    <property type="project" value="UniProtKB-SubCell"/>
</dbReference>
<feature type="transmembrane region" description="Helical" evidence="9">
    <location>
        <begin position="366"/>
        <end position="386"/>
    </location>
</feature>
<dbReference type="GO" id="GO:0015297">
    <property type="term" value="F:antiporter activity"/>
    <property type="evidence" value="ECO:0007669"/>
    <property type="project" value="UniProtKB-KW"/>
</dbReference>
<evidence type="ECO:0000256" key="1">
    <source>
        <dbReference type="ARBA" id="ARBA00004651"/>
    </source>
</evidence>
<feature type="domain" description="Cation/H+ exchanger transmembrane" evidence="10">
    <location>
        <begin position="11"/>
        <end position="389"/>
    </location>
</feature>
<keyword evidence="6 9" id="KW-1133">Transmembrane helix</keyword>
<feature type="transmembrane region" description="Helical" evidence="9">
    <location>
        <begin position="224"/>
        <end position="240"/>
    </location>
</feature>
<evidence type="ECO:0000256" key="4">
    <source>
        <dbReference type="ARBA" id="ARBA00022475"/>
    </source>
</evidence>
<feature type="transmembrane region" description="Helical" evidence="9">
    <location>
        <begin position="189"/>
        <end position="212"/>
    </location>
</feature>
<accession>A0A223S833</accession>
<evidence type="ECO:0000256" key="9">
    <source>
        <dbReference type="SAM" id="Phobius"/>
    </source>
</evidence>
<dbReference type="InterPro" id="IPR038770">
    <property type="entry name" value="Na+/solute_symporter_sf"/>
</dbReference>
<keyword evidence="4" id="KW-1003">Cell membrane</keyword>
<keyword evidence="8 9" id="KW-0472">Membrane</keyword>
<reference evidence="11 12" key="1">
    <citation type="submission" date="2017-08" db="EMBL/GenBank/DDBJ databases">
        <title>The complete genome sequence of Nocardiopsis gilva YIM 90087.</title>
        <authorList>
            <person name="Yin M."/>
            <person name="Tang S."/>
        </authorList>
    </citation>
    <scope>NUCLEOTIDE SEQUENCE [LARGE SCALE GENOMIC DNA]</scope>
    <source>
        <strain evidence="11 12">YIM 90087</strain>
    </source>
</reference>
<evidence type="ECO:0000256" key="8">
    <source>
        <dbReference type="ARBA" id="ARBA00023136"/>
    </source>
</evidence>
<keyword evidence="2" id="KW-0813">Transport</keyword>
<protein>
    <submittedName>
        <fullName evidence="11">Sodium:proton exchanger</fullName>
    </submittedName>
</protein>
<feature type="transmembrane region" description="Helical" evidence="9">
    <location>
        <begin position="304"/>
        <end position="327"/>
    </location>
</feature>
<keyword evidence="12" id="KW-1185">Reference proteome</keyword>
<dbReference type="InterPro" id="IPR006153">
    <property type="entry name" value="Cation/H_exchanger_TM"/>
</dbReference>
<dbReference type="KEGG" id="ngv:CDO52_17005"/>
<evidence type="ECO:0000256" key="2">
    <source>
        <dbReference type="ARBA" id="ARBA00022448"/>
    </source>
</evidence>
<proteinExistence type="predicted"/>
<dbReference type="AlphaFoldDB" id="A0A223S833"/>
<evidence type="ECO:0000313" key="11">
    <source>
        <dbReference type="EMBL" id="ASU84267.1"/>
    </source>
</evidence>
<dbReference type="Proteomes" id="UP000215005">
    <property type="component" value="Chromosome"/>
</dbReference>
<organism evidence="11 12">
    <name type="scientific">Nocardiopsis gilva YIM 90087</name>
    <dbReference type="NCBI Taxonomy" id="1235441"/>
    <lineage>
        <taxon>Bacteria</taxon>
        <taxon>Bacillati</taxon>
        <taxon>Actinomycetota</taxon>
        <taxon>Actinomycetes</taxon>
        <taxon>Streptosporangiales</taxon>
        <taxon>Nocardiopsidaceae</taxon>
        <taxon>Nocardiopsis</taxon>
    </lineage>
</organism>
<comment type="subcellular location">
    <subcellularLocation>
        <location evidence="1">Cell membrane</location>
        <topology evidence="1">Multi-pass membrane protein</topology>
    </subcellularLocation>
</comment>
<evidence type="ECO:0000256" key="6">
    <source>
        <dbReference type="ARBA" id="ARBA00022989"/>
    </source>
</evidence>
<gene>
    <name evidence="11" type="ORF">CDO52_17005</name>
</gene>
<evidence type="ECO:0000256" key="3">
    <source>
        <dbReference type="ARBA" id="ARBA00022449"/>
    </source>
</evidence>
<feature type="transmembrane region" description="Helical" evidence="9">
    <location>
        <begin position="29"/>
        <end position="47"/>
    </location>
</feature>